<dbReference type="Proteomes" id="UP000235347">
    <property type="component" value="Unassembled WGS sequence"/>
</dbReference>
<dbReference type="AlphaFoldDB" id="A0A2N7VT17"/>
<organism evidence="1 2">
    <name type="scientific">Trinickia soli</name>
    <dbReference type="NCBI Taxonomy" id="380675"/>
    <lineage>
        <taxon>Bacteria</taxon>
        <taxon>Pseudomonadati</taxon>
        <taxon>Pseudomonadota</taxon>
        <taxon>Betaproteobacteria</taxon>
        <taxon>Burkholderiales</taxon>
        <taxon>Burkholderiaceae</taxon>
        <taxon>Trinickia</taxon>
    </lineage>
</organism>
<sequence length="94" mass="10630">MQSDHTEVPHYLVLREGCEPYVLNADRRVVRREASRLLRAFARSCGRPTSIADDTWNAFSSSESILLIERAQMQAYALVSGIESEHQLRLLAGL</sequence>
<reference evidence="1 2" key="1">
    <citation type="submission" date="2018-01" db="EMBL/GenBank/DDBJ databases">
        <title>Whole genome analyses suggest that Burkholderia sensu lato contains two further novel genera in the rhizoxinica-symbiotica group Mycetohabitans gen. nov., and Trinickia gen. nov.: implications for the evolution of diazotrophy and nodulation in the Burkholderiaceae.</title>
        <authorList>
            <person name="Estrada-de los Santos P."/>
            <person name="Palmer M."/>
            <person name="Chavez-Ramirez B."/>
            <person name="Beukes C."/>
            <person name="Steenkamp E.T."/>
            <person name="Hirsch A.M."/>
            <person name="Manyaka P."/>
            <person name="Maluk M."/>
            <person name="Lafos M."/>
            <person name="Crook M."/>
            <person name="Gross E."/>
            <person name="Simon M.F."/>
            <person name="Bueno dos Reis Junior F."/>
            <person name="Poole P.S."/>
            <person name="Venter S.N."/>
            <person name="James E.K."/>
        </authorList>
    </citation>
    <scope>NUCLEOTIDE SEQUENCE [LARGE SCALE GENOMIC DNA]</scope>
    <source>
        <strain evidence="1 2">GP25-8</strain>
    </source>
</reference>
<proteinExistence type="predicted"/>
<comment type="caution">
    <text evidence="1">The sequence shown here is derived from an EMBL/GenBank/DDBJ whole genome shotgun (WGS) entry which is preliminary data.</text>
</comment>
<evidence type="ECO:0000313" key="2">
    <source>
        <dbReference type="Proteomes" id="UP000235347"/>
    </source>
</evidence>
<dbReference type="EMBL" id="PNYB01000019">
    <property type="protein sequence ID" value="PMS20300.1"/>
    <property type="molecule type" value="Genomic_DNA"/>
</dbReference>
<gene>
    <name evidence="1" type="ORF">C0Z19_20110</name>
</gene>
<keyword evidence="2" id="KW-1185">Reference proteome</keyword>
<protein>
    <submittedName>
        <fullName evidence="1">Uncharacterized protein</fullName>
    </submittedName>
</protein>
<evidence type="ECO:0000313" key="1">
    <source>
        <dbReference type="EMBL" id="PMS20300.1"/>
    </source>
</evidence>
<accession>A0A2N7VT17</accession>
<name>A0A2N7VT17_9BURK</name>